<dbReference type="PANTHER" id="PTHR42961:SF2">
    <property type="entry name" value="IRON-SULFUR PROTEIN NUBPL"/>
    <property type="match status" value="1"/>
</dbReference>
<dbReference type="EMBL" id="MWQY01000004">
    <property type="protein sequence ID" value="ORC36945.1"/>
    <property type="molecule type" value="Genomic_DNA"/>
</dbReference>
<dbReference type="GO" id="GO:0016887">
    <property type="term" value="F:ATP hydrolysis activity"/>
    <property type="evidence" value="ECO:0007669"/>
    <property type="project" value="UniProtKB-UniRule"/>
</dbReference>
<gene>
    <name evidence="7" type="ORF">B4O97_04790</name>
</gene>
<dbReference type="PROSITE" id="PS01215">
    <property type="entry name" value="MRP"/>
    <property type="match status" value="1"/>
</dbReference>
<dbReference type="SUPFAM" id="SSF52540">
    <property type="entry name" value="P-loop containing nucleoside triphosphate hydrolases"/>
    <property type="match status" value="1"/>
</dbReference>
<dbReference type="InterPro" id="IPR033756">
    <property type="entry name" value="YlxH/NBP35"/>
</dbReference>
<protein>
    <recommendedName>
        <fullName evidence="6">Iron-sulfur cluster carrier protein</fullName>
    </recommendedName>
</protein>
<evidence type="ECO:0000256" key="4">
    <source>
        <dbReference type="ARBA" id="ARBA00023004"/>
    </source>
</evidence>
<dbReference type="InterPro" id="IPR027417">
    <property type="entry name" value="P-loop_NTPase"/>
</dbReference>
<sequence>MEQVNRIAEQAEETRLLRDNMSRVKNIIMVMSGKGGVGKSTVAVNLALGLAKMGKSTGILDIDIHGPNVPKMLGVDDQQLFSSDEKRIIPLESSPNLKVVSLALAGYEPERPIIWRGPIKMNVIKQFLKDVEWGELDYLVIDTPPGTGDEPLSICQLLPDMAGTIIVTTPQEVANLDAMKSVSFARELKVPIIGIIENMSGFVCPNCGSVSDIFGKGGGKAIAERFKENFLGELPLDPRIMQGGDSGRGFISDSEGPAGQAMTAIIEKIIAGVDTKSA</sequence>
<dbReference type="InterPro" id="IPR044304">
    <property type="entry name" value="NUBPL-like"/>
</dbReference>
<evidence type="ECO:0000256" key="1">
    <source>
        <dbReference type="ARBA" id="ARBA00022723"/>
    </source>
</evidence>
<keyword evidence="5 6" id="KW-0411">Iron-sulfur</keyword>
<dbReference type="GO" id="GO:0005524">
    <property type="term" value="F:ATP binding"/>
    <property type="evidence" value="ECO:0007669"/>
    <property type="project" value="UniProtKB-UniRule"/>
</dbReference>
<comment type="caution">
    <text evidence="7">The sequence shown here is derived from an EMBL/GenBank/DDBJ whole genome shotgun (WGS) entry which is preliminary data.</text>
</comment>
<evidence type="ECO:0000256" key="2">
    <source>
        <dbReference type="ARBA" id="ARBA00022741"/>
    </source>
</evidence>
<keyword evidence="4 6" id="KW-0408">Iron</keyword>
<name>A0A1Y1S0Q4_9SPIO</name>
<feature type="binding site" evidence="6">
    <location>
        <begin position="33"/>
        <end position="40"/>
    </location>
    <ligand>
        <name>ATP</name>
        <dbReference type="ChEBI" id="CHEBI:30616"/>
    </ligand>
</feature>
<keyword evidence="1 6" id="KW-0479">Metal-binding</keyword>
<comment type="subunit">
    <text evidence="6">Homodimer.</text>
</comment>
<dbReference type="STRING" id="1963862.B4O97_04790"/>
<dbReference type="InterPro" id="IPR019591">
    <property type="entry name" value="Mrp/NBP35_ATP-bd"/>
</dbReference>
<dbReference type="PANTHER" id="PTHR42961">
    <property type="entry name" value="IRON-SULFUR PROTEIN NUBPL"/>
    <property type="match status" value="1"/>
</dbReference>
<dbReference type="OrthoDB" id="9809679at2"/>
<dbReference type="CDD" id="cd02037">
    <property type="entry name" value="Mrp_NBP35"/>
    <property type="match status" value="1"/>
</dbReference>
<keyword evidence="8" id="KW-1185">Reference proteome</keyword>
<evidence type="ECO:0000313" key="7">
    <source>
        <dbReference type="EMBL" id="ORC36945.1"/>
    </source>
</evidence>
<dbReference type="AlphaFoldDB" id="A0A1Y1S0Q4"/>
<keyword evidence="3 6" id="KW-0067">ATP-binding</keyword>
<dbReference type="InterPro" id="IPR000808">
    <property type="entry name" value="Mrp-like_CS"/>
</dbReference>
<keyword evidence="2 6" id="KW-0547">Nucleotide-binding</keyword>
<comment type="similarity">
    <text evidence="6">Belongs to the Mrp/NBP35 ATP-binding proteins family.</text>
</comment>
<evidence type="ECO:0000256" key="3">
    <source>
        <dbReference type="ARBA" id="ARBA00022840"/>
    </source>
</evidence>
<dbReference type="RefSeq" id="WP_083048817.1">
    <property type="nucleotide sequence ID" value="NZ_MWQY01000004.1"/>
</dbReference>
<dbReference type="Gene3D" id="3.40.50.300">
    <property type="entry name" value="P-loop containing nucleotide triphosphate hydrolases"/>
    <property type="match status" value="1"/>
</dbReference>
<comment type="function">
    <text evidence="6">Binds and transfers iron-sulfur (Fe-S) clusters to target apoproteins. Can hydrolyze ATP.</text>
</comment>
<dbReference type="FunFam" id="3.40.50.300:FF:001119">
    <property type="entry name" value="Iron-sulfur cluster carrier protein"/>
    <property type="match status" value="1"/>
</dbReference>
<proteinExistence type="inferred from homology"/>
<reference evidence="7 8" key="1">
    <citation type="submission" date="2017-03" db="EMBL/GenBank/DDBJ databases">
        <title>Draft Genome sequence of Marispirochaeta sp. strain JC444.</title>
        <authorList>
            <person name="Shivani Y."/>
            <person name="Subhash Y."/>
            <person name="Sasikala C."/>
            <person name="Ramana C."/>
        </authorList>
    </citation>
    <scope>NUCLEOTIDE SEQUENCE [LARGE SCALE GENOMIC DNA]</scope>
    <source>
        <strain evidence="7 8">JC444</strain>
    </source>
</reference>
<organism evidence="7 8">
    <name type="scientific">Marispirochaeta aestuarii</name>
    <dbReference type="NCBI Taxonomy" id="1963862"/>
    <lineage>
        <taxon>Bacteria</taxon>
        <taxon>Pseudomonadati</taxon>
        <taxon>Spirochaetota</taxon>
        <taxon>Spirochaetia</taxon>
        <taxon>Spirochaetales</taxon>
        <taxon>Spirochaetaceae</taxon>
        <taxon>Marispirochaeta</taxon>
    </lineage>
</organism>
<dbReference type="HAMAP" id="MF_02040">
    <property type="entry name" value="Mrp_NBP35"/>
    <property type="match status" value="1"/>
</dbReference>
<keyword evidence="6" id="KW-0378">Hydrolase</keyword>
<dbReference type="Pfam" id="PF10609">
    <property type="entry name" value="ParA"/>
    <property type="match status" value="1"/>
</dbReference>
<evidence type="ECO:0000313" key="8">
    <source>
        <dbReference type="Proteomes" id="UP000192343"/>
    </source>
</evidence>
<dbReference type="GO" id="GO:0016226">
    <property type="term" value="P:iron-sulfur cluster assembly"/>
    <property type="evidence" value="ECO:0007669"/>
    <property type="project" value="InterPro"/>
</dbReference>
<dbReference type="GO" id="GO:0051539">
    <property type="term" value="F:4 iron, 4 sulfur cluster binding"/>
    <property type="evidence" value="ECO:0007669"/>
    <property type="project" value="TreeGrafter"/>
</dbReference>
<dbReference type="Proteomes" id="UP000192343">
    <property type="component" value="Unassembled WGS sequence"/>
</dbReference>
<evidence type="ECO:0000256" key="5">
    <source>
        <dbReference type="ARBA" id="ARBA00023014"/>
    </source>
</evidence>
<dbReference type="GO" id="GO:0140663">
    <property type="term" value="F:ATP-dependent FeS chaperone activity"/>
    <property type="evidence" value="ECO:0007669"/>
    <property type="project" value="InterPro"/>
</dbReference>
<evidence type="ECO:0000256" key="6">
    <source>
        <dbReference type="HAMAP-Rule" id="MF_02040"/>
    </source>
</evidence>
<accession>A0A1Y1S0Q4</accession>
<dbReference type="GO" id="GO:0046872">
    <property type="term" value="F:metal ion binding"/>
    <property type="evidence" value="ECO:0007669"/>
    <property type="project" value="UniProtKB-KW"/>
</dbReference>